<evidence type="ECO:0000256" key="12">
    <source>
        <dbReference type="ARBA" id="ARBA00022840"/>
    </source>
</evidence>
<protein>
    <recommendedName>
        <fullName evidence="5">receptor protein serine/threonine kinase</fullName>
        <ecNumber evidence="5">2.7.11.30</ecNumber>
    </recommendedName>
</protein>
<evidence type="ECO:0000256" key="6">
    <source>
        <dbReference type="ARBA" id="ARBA00022527"/>
    </source>
</evidence>
<dbReference type="EMBL" id="JAOTOJ010000009">
    <property type="protein sequence ID" value="KAK9395661.1"/>
    <property type="molecule type" value="Genomic_DNA"/>
</dbReference>
<keyword evidence="11 19" id="KW-0418">Kinase</keyword>
<evidence type="ECO:0000256" key="11">
    <source>
        <dbReference type="ARBA" id="ARBA00022777"/>
    </source>
</evidence>
<dbReference type="Proteomes" id="UP001474421">
    <property type="component" value="Unassembled WGS sequence"/>
</dbReference>
<keyword evidence="13" id="KW-0460">Magnesium</keyword>
<dbReference type="InterPro" id="IPR000719">
    <property type="entry name" value="Prot_kinase_dom"/>
</dbReference>
<keyword evidence="14" id="KW-1133">Transmembrane helix</keyword>
<evidence type="ECO:0000256" key="3">
    <source>
        <dbReference type="ARBA" id="ARBA00004479"/>
    </source>
</evidence>
<dbReference type="PANTHER" id="PTHR23255">
    <property type="entry name" value="TRANSFORMING GROWTH FACTOR-BETA RECEPTOR TYPE I AND II"/>
    <property type="match status" value="1"/>
</dbReference>
<evidence type="ECO:0000256" key="8">
    <source>
        <dbReference type="ARBA" id="ARBA00022692"/>
    </source>
</evidence>
<keyword evidence="12 17" id="KW-0067">ATP-binding</keyword>
<dbReference type="InterPro" id="IPR001245">
    <property type="entry name" value="Ser-Thr/Tyr_kinase_cat_dom"/>
</dbReference>
<evidence type="ECO:0000313" key="19">
    <source>
        <dbReference type="EMBL" id="KAK9395661.1"/>
    </source>
</evidence>
<feature type="non-terminal residue" evidence="19">
    <location>
        <position position="1"/>
    </location>
</feature>
<evidence type="ECO:0000256" key="10">
    <source>
        <dbReference type="ARBA" id="ARBA00022741"/>
    </source>
</evidence>
<dbReference type="EC" id="2.7.11.30" evidence="5"/>
<proteinExistence type="inferred from homology"/>
<keyword evidence="16 19" id="KW-0675">Receptor</keyword>
<dbReference type="GO" id="GO:0046332">
    <property type="term" value="F:SMAD binding"/>
    <property type="evidence" value="ECO:0007669"/>
    <property type="project" value="TreeGrafter"/>
</dbReference>
<dbReference type="GO" id="GO:0005886">
    <property type="term" value="C:plasma membrane"/>
    <property type="evidence" value="ECO:0007669"/>
    <property type="project" value="TreeGrafter"/>
</dbReference>
<keyword evidence="15" id="KW-0472">Membrane</keyword>
<dbReference type="PANTHER" id="PTHR23255:SF61">
    <property type="entry name" value="TGF-BETA RECEPTOR TYPE-1"/>
    <property type="match status" value="1"/>
</dbReference>
<feature type="domain" description="Protein kinase" evidence="18">
    <location>
        <begin position="1"/>
        <end position="64"/>
    </location>
</feature>
<sequence length="64" mass="7463">ESIGKGRFGEVWRGNWRGEEVAVKIFSSREERSWFREAEIYQTVMLRHENILGFTAADNKGCDI</sequence>
<feature type="binding site" evidence="17">
    <location>
        <position position="24"/>
    </location>
    <ligand>
        <name>ATP</name>
        <dbReference type="ChEBI" id="CHEBI:30616"/>
    </ligand>
</feature>
<dbReference type="GO" id="GO:0005524">
    <property type="term" value="F:ATP binding"/>
    <property type="evidence" value="ECO:0007669"/>
    <property type="project" value="UniProtKB-UniRule"/>
</dbReference>
<evidence type="ECO:0000256" key="15">
    <source>
        <dbReference type="ARBA" id="ARBA00023136"/>
    </source>
</evidence>
<dbReference type="GO" id="GO:0007507">
    <property type="term" value="P:heart development"/>
    <property type="evidence" value="ECO:0007669"/>
    <property type="project" value="TreeGrafter"/>
</dbReference>
<gene>
    <name evidence="19" type="ORF">NXF25_019022</name>
</gene>
<dbReference type="InterPro" id="IPR017441">
    <property type="entry name" value="Protein_kinase_ATP_BS"/>
</dbReference>
<dbReference type="InterPro" id="IPR000333">
    <property type="entry name" value="TGFB_receptor"/>
</dbReference>
<dbReference type="InterPro" id="IPR011009">
    <property type="entry name" value="Kinase-like_dom_sf"/>
</dbReference>
<evidence type="ECO:0000256" key="13">
    <source>
        <dbReference type="ARBA" id="ARBA00022842"/>
    </source>
</evidence>
<dbReference type="Gene3D" id="3.30.200.20">
    <property type="entry name" value="Phosphorylase Kinase, domain 1"/>
    <property type="match status" value="1"/>
</dbReference>
<name>A0AAW1B246_CROAD</name>
<keyword evidence="8" id="KW-0812">Transmembrane</keyword>
<dbReference type="GO" id="GO:0043235">
    <property type="term" value="C:receptor complex"/>
    <property type="evidence" value="ECO:0007669"/>
    <property type="project" value="TreeGrafter"/>
</dbReference>
<evidence type="ECO:0000256" key="2">
    <source>
        <dbReference type="ARBA" id="ARBA00001946"/>
    </source>
</evidence>
<dbReference type="GO" id="GO:0005025">
    <property type="term" value="F:transforming growth factor beta receptor activity, type I"/>
    <property type="evidence" value="ECO:0007669"/>
    <property type="project" value="TreeGrafter"/>
</dbReference>
<comment type="cofactor">
    <cofactor evidence="1">
        <name>Mn(2+)</name>
        <dbReference type="ChEBI" id="CHEBI:29035"/>
    </cofactor>
</comment>
<dbReference type="GO" id="GO:0007179">
    <property type="term" value="P:transforming growth factor beta receptor signaling pathway"/>
    <property type="evidence" value="ECO:0007669"/>
    <property type="project" value="TreeGrafter"/>
</dbReference>
<evidence type="ECO:0000256" key="17">
    <source>
        <dbReference type="PROSITE-ProRule" id="PRU10141"/>
    </source>
</evidence>
<comment type="cofactor">
    <cofactor evidence="2">
        <name>Mg(2+)</name>
        <dbReference type="ChEBI" id="CHEBI:18420"/>
    </cofactor>
</comment>
<comment type="similarity">
    <text evidence="4">Belongs to the protein kinase superfamily. TKL Ser/Thr protein kinase family. TGFB receptor subfamily.</text>
</comment>
<dbReference type="AlphaFoldDB" id="A0AAW1B246"/>
<reference evidence="19 20" key="1">
    <citation type="journal article" date="2024" name="Proc. Natl. Acad. Sci. U.S.A.">
        <title>The genetic regulatory architecture and epigenomic basis for age-related changes in rattlesnake venom.</title>
        <authorList>
            <person name="Hogan M.P."/>
            <person name="Holding M.L."/>
            <person name="Nystrom G.S."/>
            <person name="Colston T.J."/>
            <person name="Bartlett D.A."/>
            <person name="Mason A.J."/>
            <person name="Ellsworth S.A."/>
            <person name="Rautsaw R.M."/>
            <person name="Lawrence K.C."/>
            <person name="Strickland J.L."/>
            <person name="He B."/>
            <person name="Fraser P."/>
            <person name="Margres M.J."/>
            <person name="Gilbert D.M."/>
            <person name="Gibbs H.L."/>
            <person name="Parkinson C.L."/>
            <person name="Rokyta D.R."/>
        </authorList>
    </citation>
    <scope>NUCLEOTIDE SEQUENCE [LARGE SCALE GENOMIC DNA]</scope>
    <source>
        <strain evidence="19">DRR0105</strain>
    </source>
</reference>
<keyword evidence="10 17" id="KW-0547">Nucleotide-binding</keyword>
<keyword evidence="7" id="KW-0808">Transferase</keyword>
<evidence type="ECO:0000256" key="14">
    <source>
        <dbReference type="ARBA" id="ARBA00022989"/>
    </source>
</evidence>
<evidence type="ECO:0000256" key="4">
    <source>
        <dbReference type="ARBA" id="ARBA00009605"/>
    </source>
</evidence>
<keyword evidence="6" id="KW-0723">Serine/threonine-protein kinase</keyword>
<evidence type="ECO:0000256" key="7">
    <source>
        <dbReference type="ARBA" id="ARBA00022679"/>
    </source>
</evidence>
<evidence type="ECO:0000313" key="20">
    <source>
        <dbReference type="Proteomes" id="UP001474421"/>
    </source>
</evidence>
<dbReference type="SUPFAM" id="SSF56112">
    <property type="entry name" value="Protein kinase-like (PK-like)"/>
    <property type="match status" value="1"/>
</dbReference>
<accession>A0AAW1B246</accession>
<dbReference type="PROSITE" id="PS00107">
    <property type="entry name" value="PROTEIN_KINASE_ATP"/>
    <property type="match status" value="1"/>
</dbReference>
<organism evidence="19 20">
    <name type="scientific">Crotalus adamanteus</name>
    <name type="common">Eastern diamondback rattlesnake</name>
    <dbReference type="NCBI Taxonomy" id="8729"/>
    <lineage>
        <taxon>Eukaryota</taxon>
        <taxon>Metazoa</taxon>
        <taxon>Chordata</taxon>
        <taxon>Craniata</taxon>
        <taxon>Vertebrata</taxon>
        <taxon>Euteleostomi</taxon>
        <taxon>Lepidosauria</taxon>
        <taxon>Squamata</taxon>
        <taxon>Bifurcata</taxon>
        <taxon>Unidentata</taxon>
        <taxon>Episquamata</taxon>
        <taxon>Toxicofera</taxon>
        <taxon>Serpentes</taxon>
        <taxon>Colubroidea</taxon>
        <taxon>Viperidae</taxon>
        <taxon>Crotalinae</taxon>
        <taxon>Crotalus</taxon>
    </lineage>
</organism>
<comment type="caution">
    <text evidence="19">The sequence shown here is derived from an EMBL/GenBank/DDBJ whole genome shotgun (WGS) entry which is preliminary data.</text>
</comment>
<evidence type="ECO:0000256" key="16">
    <source>
        <dbReference type="ARBA" id="ARBA00023170"/>
    </source>
</evidence>
<keyword evidence="20" id="KW-1185">Reference proteome</keyword>
<dbReference type="Pfam" id="PF07714">
    <property type="entry name" value="PK_Tyr_Ser-Thr"/>
    <property type="match status" value="1"/>
</dbReference>
<comment type="subcellular location">
    <subcellularLocation>
        <location evidence="3">Membrane</location>
        <topology evidence="3">Single-pass type I membrane protein</topology>
    </subcellularLocation>
</comment>
<dbReference type="PROSITE" id="PS50011">
    <property type="entry name" value="PROTEIN_KINASE_DOM"/>
    <property type="match status" value="1"/>
</dbReference>
<evidence type="ECO:0000256" key="1">
    <source>
        <dbReference type="ARBA" id="ARBA00001936"/>
    </source>
</evidence>
<evidence type="ECO:0000259" key="18">
    <source>
        <dbReference type="PROSITE" id="PS50011"/>
    </source>
</evidence>
<evidence type="ECO:0000256" key="9">
    <source>
        <dbReference type="ARBA" id="ARBA00022729"/>
    </source>
</evidence>
<evidence type="ECO:0000256" key="5">
    <source>
        <dbReference type="ARBA" id="ARBA00012401"/>
    </source>
</evidence>
<keyword evidence="9" id="KW-0732">Signal</keyword>